<accession>A0A7H1BDT5</accession>
<sequence length="106" mass="12416">MSQKFVQIIDFETQRIDEVRALLLDFEKQMMAQSPRPDSAPTHRMMLTDRDTEGRHLAIVEFESYEDAMRNNDRPEINKLSEQLVALCTRPPVFTNCDLTDSRELK</sequence>
<organism evidence="1 2">
    <name type="scientific">Streptomyces xanthii</name>
    <dbReference type="NCBI Taxonomy" id="2768069"/>
    <lineage>
        <taxon>Bacteria</taxon>
        <taxon>Bacillati</taxon>
        <taxon>Actinomycetota</taxon>
        <taxon>Actinomycetes</taxon>
        <taxon>Kitasatosporales</taxon>
        <taxon>Streptomycetaceae</taxon>
        <taxon>Streptomyces</taxon>
    </lineage>
</organism>
<dbReference type="EMBL" id="CP061281">
    <property type="protein sequence ID" value="QNS06890.1"/>
    <property type="molecule type" value="Genomic_DNA"/>
</dbReference>
<protein>
    <recommendedName>
        <fullName evidence="3">ABM domain-containing protein</fullName>
    </recommendedName>
</protein>
<keyword evidence="2" id="KW-1185">Reference proteome</keyword>
<reference evidence="1 2" key="1">
    <citation type="submission" date="2020-09" db="EMBL/GenBank/DDBJ databases">
        <title>A novel species.</title>
        <authorList>
            <person name="Gao J."/>
        </authorList>
    </citation>
    <scope>NUCLEOTIDE SEQUENCE [LARGE SCALE GENOMIC DNA]</scope>
    <source>
        <strain evidence="1 2">CRXT-Y-14</strain>
    </source>
</reference>
<evidence type="ECO:0008006" key="3">
    <source>
        <dbReference type="Google" id="ProtNLM"/>
    </source>
</evidence>
<gene>
    <name evidence="1" type="ORF">IAG42_27095</name>
</gene>
<name>A0A7H1BDT5_9ACTN</name>
<evidence type="ECO:0000313" key="2">
    <source>
        <dbReference type="Proteomes" id="UP000516428"/>
    </source>
</evidence>
<dbReference type="KEGG" id="sxn:IAG42_27095"/>
<dbReference type="AlphaFoldDB" id="A0A7H1BDT5"/>
<dbReference type="RefSeq" id="WP_188339569.1">
    <property type="nucleotide sequence ID" value="NZ_CP061281.1"/>
</dbReference>
<evidence type="ECO:0000313" key="1">
    <source>
        <dbReference type="EMBL" id="QNS06890.1"/>
    </source>
</evidence>
<proteinExistence type="predicted"/>
<dbReference type="Proteomes" id="UP000516428">
    <property type="component" value="Chromosome"/>
</dbReference>